<dbReference type="KEGG" id="bze:COCCADRAFT_88130"/>
<dbReference type="AlphaFoldDB" id="W6YL89"/>
<evidence type="ECO:0000313" key="1">
    <source>
        <dbReference type="EMBL" id="EUC36434.1"/>
    </source>
</evidence>
<dbReference type="HOGENOM" id="CLU_2418939_0_0_1"/>
<sequence length="92" mass="10161">GRKRHSVARRHVALGGMTGGGRFPVNSGRSVVTSEPVLSHESYKLYRNHNHLGCLAIFQQALVPFSMECITTTCQTVSYRPAHVEALVIQLE</sequence>
<dbReference type="GeneID" id="19152494"/>
<gene>
    <name evidence="1" type="ORF">COCCADRAFT_88130</name>
</gene>
<feature type="non-terminal residue" evidence="1">
    <location>
        <position position="1"/>
    </location>
</feature>
<dbReference type="EMBL" id="KI964561">
    <property type="protein sequence ID" value="EUC36434.1"/>
    <property type="molecule type" value="Genomic_DNA"/>
</dbReference>
<proteinExistence type="predicted"/>
<dbReference type="Proteomes" id="UP000053841">
    <property type="component" value="Unassembled WGS sequence"/>
</dbReference>
<protein>
    <submittedName>
        <fullName evidence="1">Uncharacterized protein</fullName>
    </submittedName>
</protein>
<organism evidence="1 2">
    <name type="scientific">Cochliobolus carbonum (strain 26-R-13)</name>
    <name type="common">Maize leaf spot fungus</name>
    <name type="synonym">Bipolaris zeicola</name>
    <dbReference type="NCBI Taxonomy" id="930089"/>
    <lineage>
        <taxon>Eukaryota</taxon>
        <taxon>Fungi</taxon>
        <taxon>Dikarya</taxon>
        <taxon>Ascomycota</taxon>
        <taxon>Pezizomycotina</taxon>
        <taxon>Dothideomycetes</taxon>
        <taxon>Pleosporomycetidae</taxon>
        <taxon>Pleosporales</taxon>
        <taxon>Pleosporineae</taxon>
        <taxon>Pleosporaceae</taxon>
        <taxon>Bipolaris</taxon>
    </lineage>
</organism>
<keyword evidence="2" id="KW-1185">Reference proteome</keyword>
<evidence type="ECO:0000313" key="2">
    <source>
        <dbReference type="Proteomes" id="UP000053841"/>
    </source>
</evidence>
<name>W6YL89_COCC2</name>
<accession>W6YL89</accession>
<dbReference type="RefSeq" id="XP_007709229.1">
    <property type="nucleotide sequence ID" value="XM_007711039.1"/>
</dbReference>
<dbReference type="OrthoDB" id="10367483at2759"/>
<reference evidence="1 2" key="1">
    <citation type="journal article" date="2013" name="PLoS Genet.">
        <title>Comparative genome structure, secondary metabolite, and effector coding capacity across Cochliobolus pathogens.</title>
        <authorList>
            <person name="Condon B.J."/>
            <person name="Leng Y."/>
            <person name="Wu D."/>
            <person name="Bushley K.E."/>
            <person name="Ohm R.A."/>
            <person name="Otillar R."/>
            <person name="Martin J."/>
            <person name="Schackwitz W."/>
            <person name="Grimwood J."/>
            <person name="MohdZainudin N."/>
            <person name="Xue C."/>
            <person name="Wang R."/>
            <person name="Manning V.A."/>
            <person name="Dhillon B."/>
            <person name="Tu Z.J."/>
            <person name="Steffenson B.J."/>
            <person name="Salamov A."/>
            <person name="Sun H."/>
            <person name="Lowry S."/>
            <person name="LaButti K."/>
            <person name="Han J."/>
            <person name="Copeland A."/>
            <person name="Lindquist E."/>
            <person name="Barry K."/>
            <person name="Schmutz J."/>
            <person name="Baker S.E."/>
            <person name="Ciuffetti L.M."/>
            <person name="Grigoriev I.V."/>
            <person name="Zhong S."/>
            <person name="Turgeon B.G."/>
        </authorList>
    </citation>
    <scope>NUCLEOTIDE SEQUENCE [LARGE SCALE GENOMIC DNA]</scope>
    <source>
        <strain evidence="1 2">26-R-13</strain>
    </source>
</reference>